<dbReference type="Pfam" id="PF02875">
    <property type="entry name" value="Mur_ligase_C"/>
    <property type="match status" value="1"/>
</dbReference>
<protein>
    <recommendedName>
        <fullName evidence="10 11">UDP-N-acetylmuramoyl-tripeptide--D-alanyl-D-alanine ligase</fullName>
        <ecNumber evidence="10 11">6.3.2.10</ecNumber>
    </recommendedName>
    <alternativeName>
        <fullName evidence="10">D-alanyl-D-alanine-adding enzyme</fullName>
    </alternativeName>
</protein>
<evidence type="ECO:0000256" key="5">
    <source>
        <dbReference type="ARBA" id="ARBA00022840"/>
    </source>
</evidence>
<dbReference type="RefSeq" id="WP_344646765.1">
    <property type="nucleotide sequence ID" value="NZ_BAAAGX010000001.1"/>
</dbReference>
<dbReference type="InterPro" id="IPR036615">
    <property type="entry name" value="Mur_ligase_C_dom_sf"/>
</dbReference>
<keyword evidence="8 10" id="KW-0131">Cell cycle</keyword>
<dbReference type="InterPro" id="IPR013221">
    <property type="entry name" value="Mur_ligase_cen"/>
</dbReference>
<evidence type="ECO:0000256" key="10">
    <source>
        <dbReference type="HAMAP-Rule" id="MF_02019"/>
    </source>
</evidence>
<dbReference type="EMBL" id="BAAAGX010000001">
    <property type="protein sequence ID" value="GAA0220146.1"/>
    <property type="molecule type" value="Genomic_DNA"/>
</dbReference>
<evidence type="ECO:0000313" key="15">
    <source>
        <dbReference type="EMBL" id="GAA0220146.1"/>
    </source>
</evidence>
<evidence type="ECO:0000259" key="14">
    <source>
        <dbReference type="Pfam" id="PF08245"/>
    </source>
</evidence>
<proteinExistence type="inferred from homology"/>
<dbReference type="SUPFAM" id="SSF53623">
    <property type="entry name" value="MurD-like peptide ligases, catalytic domain"/>
    <property type="match status" value="1"/>
</dbReference>
<evidence type="ECO:0000256" key="9">
    <source>
        <dbReference type="ARBA" id="ARBA00023316"/>
    </source>
</evidence>
<feature type="domain" description="Mur ligase C-terminal" evidence="13">
    <location>
        <begin position="318"/>
        <end position="456"/>
    </location>
</feature>
<dbReference type="InterPro" id="IPR035911">
    <property type="entry name" value="MurE/MurF_N"/>
</dbReference>
<comment type="pathway">
    <text evidence="10 11">Cell wall biogenesis; peptidoglycan biosynthesis.</text>
</comment>
<evidence type="ECO:0000313" key="16">
    <source>
        <dbReference type="Proteomes" id="UP001500967"/>
    </source>
</evidence>
<dbReference type="NCBIfam" id="TIGR01143">
    <property type="entry name" value="murF"/>
    <property type="match status" value="1"/>
</dbReference>
<evidence type="ECO:0000256" key="4">
    <source>
        <dbReference type="ARBA" id="ARBA00022741"/>
    </source>
</evidence>
<evidence type="ECO:0000256" key="1">
    <source>
        <dbReference type="ARBA" id="ARBA00022490"/>
    </source>
</evidence>
<organism evidence="15 16">
    <name type="scientific">Cryptosporangium japonicum</name>
    <dbReference type="NCBI Taxonomy" id="80872"/>
    <lineage>
        <taxon>Bacteria</taxon>
        <taxon>Bacillati</taxon>
        <taxon>Actinomycetota</taxon>
        <taxon>Actinomycetes</taxon>
        <taxon>Cryptosporangiales</taxon>
        <taxon>Cryptosporangiaceae</taxon>
        <taxon>Cryptosporangium</taxon>
    </lineage>
</organism>
<keyword evidence="16" id="KW-1185">Reference proteome</keyword>
<evidence type="ECO:0000256" key="7">
    <source>
        <dbReference type="ARBA" id="ARBA00022984"/>
    </source>
</evidence>
<dbReference type="PANTHER" id="PTHR43024">
    <property type="entry name" value="UDP-N-ACETYLMURAMOYL-TRIPEPTIDE--D-ALANYL-D-ALANINE LIGASE"/>
    <property type="match status" value="1"/>
</dbReference>
<comment type="subcellular location">
    <subcellularLocation>
        <location evidence="10 11">Cytoplasm</location>
    </subcellularLocation>
</comment>
<evidence type="ECO:0000256" key="6">
    <source>
        <dbReference type="ARBA" id="ARBA00022960"/>
    </source>
</evidence>
<comment type="similarity">
    <text evidence="10">Belongs to the MurCDEF family. MurF subfamily.</text>
</comment>
<feature type="domain" description="Mur ligase N-terminal catalytic" evidence="12">
    <location>
        <begin position="30"/>
        <end position="74"/>
    </location>
</feature>
<dbReference type="Proteomes" id="UP001500967">
    <property type="component" value="Unassembled WGS sequence"/>
</dbReference>
<dbReference type="InterPro" id="IPR005863">
    <property type="entry name" value="UDP-N-AcMur_synth"/>
</dbReference>
<dbReference type="GO" id="GO:0016874">
    <property type="term" value="F:ligase activity"/>
    <property type="evidence" value="ECO:0007669"/>
    <property type="project" value="UniProtKB-KW"/>
</dbReference>
<keyword evidence="3 10" id="KW-0132">Cell division</keyword>
<dbReference type="InterPro" id="IPR051046">
    <property type="entry name" value="MurCDEF_CellWall_CoF430Synth"/>
</dbReference>
<dbReference type="Pfam" id="PF01225">
    <property type="entry name" value="Mur_ligase"/>
    <property type="match status" value="1"/>
</dbReference>
<comment type="function">
    <text evidence="10 11">Involved in cell wall formation. Catalyzes the final step in the synthesis of UDP-N-acetylmuramoyl-pentapeptide, the precursor of murein.</text>
</comment>
<keyword evidence="5 10" id="KW-0067">ATP-binding</keyword>
<dbReference type="Gene3D" id="3.90.190.20">
    <property type="entry name" value="Mur ligase, C-terminal domain"/>
    <property type="match status" value="1"/>
</dbReference>
<dbReference type="SUPFAM" id="SSF53244">
    <property type="entry name" value="MurD-like peptide ligases, peptide-binding domain"/>
    <property type="match status" value="1"/>
</dbReference>
<keyword evidence="7 10" id="KW-0573">Peptidoglycan synthesis</keyword>
<dbReference type="InterPro" id="IPR000713">
    <property type="entry name" value="Mur_ligase_N"/>
</dbReference>
<keyword evidence="2 10" id="KW-0436">Ligase</keyword>
<dbReference type="Gene3D" id="3.40.1390.10">
    <property type="entry name" value="MurE/MurF, N-terminal domain"/>
    <property type="match status" value="1"/>
</dbReference>
<evidence type="ECO:0000256" key="3">
    <source>
        <dbReference type="ARBA" id="ARBA00022618"/>
    </source>
</evidence>
<reference evidence="16" key="1">
    <citation type="journal article" date="2019" name="Int. J. Syst. Evol. Microbiol.">
        <title>The Global Catalogue of Microorganisms (GCM) 10K type strain sequencing project: providing services to taxonomists for standard genome sequencing and annotation.</title>
        <authorList>
            <consortium name="The Broad Institute Genomics Platform"/>
            <consortium name="The Broad Institute Genome Sequencing Center for Infectious Disease"/>
            <person name="Wu L."/>
            <person name="Ma J."/>
        </authorList>
    </citation>
    <scope>NUCLEOTIDE SEQUENCE [LARGE SCALE GENOMIC DNA]</scope>
    <source>
        <strain evidence="16">JCM 10425</strain>
    </source>
</reference>
<dbReference type="PANTHER" id="PTHR43024:SF1">
    <property type="entry name" value="UDP-N-ACETYLMURAMOYL-TRIPEPTIDE--D-ALANYL-D-ALANINE LIGASE"/>
    <property type="match status" value="1"/>
</dbReference>
<keyword evidence="1 10" id="KW-0963">Cytoplasm</keyword>
<dbReference type="Pfam" id="PF08245">
    <property type="entry name" value="Mur_ligase_M"/>
    <property type="match status" value="1"/>
</dbReference>
<evidence type="ECO:0000259" key="13">
    <source>
        <dbReference type="Pfam" id="PF02875"/>
    </source>
</evidence>
<keyword evidence="4 10" id="KW-0547">Nucleotide-binding</keyword>
<dbReference type="HAMAP" id="MF_02019">
    <property type="entry name" value="MurF"/>
    <property type="match status" value="1"/>
</dbReference>
<dbReference type="Gene3D" id="3.40.1190.10">
    <property type="entry name" value="Mur-like, catalytic domain"/>
    <property type="match status" value="1"/>
</dbReference>
<dbReference type="InterPro" id="IPR036565">
    <property type="entry name" value="Mur-like_cat_sf"/>
</dbReference>
<evidence type="ECO:0000259" key="12">
    <source>
        <dbReference type="Pfam" id="PF01225"/>
    </source>
</evidence>
<feature type="binding site" evidence="10">
    <location>
        <begin position="110"/>
        <end position="116"/>
    </location>
    <ligand>
        <name>ATP</name>
        <dbReference type="ChEBI" id="CHEBI:30616"/>
    </ligand>
</feature>
<dbReference type="SUPFAM" id="SSF63418">
    <property type="entry name" value="MurE/MurF N-terminal domain"/>
    <property type="match status" value="1"/>
</dbReference>
<comment type="catalytic activity">
    <reaction evidence="10 11">
        <text>D-alanyl-D-alanine + UDP-N-acetyl-alpha-D-muramoyl-L-alanyl-gamma-D-glutamyl-meso-2,6-diaminopimelate + ATP = UDP-N-acetyl-alpha-D-muramoyl-L-alanyl-gamma-D-glutamyl-meso-2,6-diaminopimeloyl-D-alanyl-D-alanine + ADP + phosphate + H(+)</text>
        <dbReference type="Rhea" id="RHEA:28374"/>
        <dbReference type="ChEBI" id="CHEBI:15378"/>
        <dbReference type="ChEBI" id="CHEBI:30616"/>
        <dbReference type="ChEBI" id="CHEBI:43474"/>
        <dbReference type="ChEBI" id="CHEBI:57822"/>
        <dbReference type="ChEBI" id="CHEBI:61386"/>
        <dbReference type="ChEBI" id="CHEBI:83905"/>
        <dbReference type="ChEBI" id="CHEBI:456216"/>
        <dbReference type="EC" id="6.3.2.10"/>
    </reaction>
</comment>
<evidence type="ECO:0000256" key="11">
    <source>
        <dbReference type="RuleBase" id="RU004136"/>
    </source>
</evidence>
<dbReference type="InterPro" id="IPR004101">
    <property type="entry name" value="Mur_ligase_C"/>
</dbReference>
<comment type="caution">
    <text evidence="15">The sequence shown here is derived from an EMBL/GenBank/DDBJ whole genome shotgun (WGS) entry which is preliminary data.</text>
</comment>
<gene>
    <name evidence="10" type="primary">murF</name>
    <name evidence="15" type="ORF">GCM10009539_01810</name>
</gene>
<evidence type="ECO:0000256" key="8">
    <source>
        <dbReference type="ARBA" id="ARBA00023306"/>
    </source>
</evidence>
<sequence length="482" mass="49655">MIALTLAEVAAATDGDLRNADPATVLTGTVEYDSRKVTAGGVFVALTGERVDGHDYAAGAVEAGVAVVLATRPLDGVPSILVDDALVALGKLARAVVDRLPDLTIVGVTGSSGKTSTKDLLAAVCGRLGPTVAPPESFNNELGHPWTVLRADADTRYLVLEKSARGVGHIRWLTEIAPPRIGVVLNVGAAHAGEFGSIEATAQAKGELVEALPAEGLAILNADDGRVRAMASRTKARVVQVGLAPDADVRASDVTLDGIGRPGFTLHVGDAHAHVQLKLHGEHHVGNVLAAAAVGLELGLGLDEVATVLSGATPVSRRRMEVTERVDGVTVVDDSYNANPDSVRAALKALRAMATPAPKQGEEPRGRRRVWAVLGHMAELGDTSREQHDAIGRLAVRLDIDRLVVVGPEAGAIHAGAVLEGSWGEESVHVPDVDAAVELLGSQLAPGDVVLVKASRSARLDRVVDALLAGPVATPAPGGGRA</sequence>
<name>A0ABP3D0L4_9ACTN</name>
<feature type="domain" description="Mur ligase central" evidence="14">
    <location>
        <begin position="108"/>
        <end position="294"/>
    </location>
</feature>
<keyword evidence="9 10" id="KW-0961">Cell wall biogenesis/degradation</keyword>
<accession>A0ABP3D0L4</accession>
<dbReference type="EC" id="6.3.2.10" evidence="10 11"/>
<keyword evidence="6 10" id="KW-0133">Cell shape</keyword>
<evidence type="ECO:0000256" key="2">
    <source>
        <dbReference type="ARBA" id="ARBA00022598"/>
    </source>
</evidence>